<comment type="similarity">
    <text evidence="2 14 15">Belongs to the TonB-dependent receptor family.</text>
</comment>
<evidence type="ECO:0000256" key="10">
    <source>
        <dbReference type="ARBA" id="ARBA00023077"/>
    </source>
</evidence>
<keyword evidence="12 20" id="KW-0675">Receptor</keyword>
<evidence type="ECO:0000256" key="12">
    <source>
        <dbReference type="ARBA" id="ARBA00023170"/>
    </source>
</evidence>
<comment type="caution">
    <text evidence="20">The sequence shown here is derived from an EMBL/GenBank/DDBJ whole genome shotgun (WGS) entry which is preliminary data.</text>
</comment>
<keyword evidence="3 14" id="KW-0813">Transport</keyword>
<keyword evidence="10 15" id="KW-0798">TonB box</keyword>
<evidence type="ECO:0000256" key="11">
    <source>
        <dbReference type="ARBA" id="ARBA00023136"/>
    </source>
</evidence>
<comment type="subcellular location">
    <subcellularLocation>
        <location evidence="1 14">Cell outer membrane</location>
        <topology evidence="1 14">Multi-pass membrane protein</topology>
    </subcellularLocation>
</comment>
<dbReference type="CDD" id="cd01347">
    <property type="entry name" value="ligand_gated_channel"/>
    <property type="match status" value="1"/>
</dbReference>
<keyword evidence="21" id="KW-1185">Reference proteome</keyword>
<evidence type="ECO:0000313" key="21">
    <source>
        <dbReference type="Proteomes" id="UP001237156"/>
    </source>
</evidence>
<evidence type="ECO:0000256" key="9">
    <source>
        <dbReference type="ARBA" id="ARBA00023065"/>
    </source>
</evidence>
<dbReference type="Proteomes" id="UP001237156">
    <property type="component" value="Unassembled WGS sequence"/>
</dbReference>
<keyword evidence="5" id="KW-0410">Iron transport</keyword>
<keyword evidence="6 14" id="KW-0812">Transmembrane</keyword>
<dbReference type="Pfam" id="PF07715">
    <property type="entry name" value="Plug"/>
    <property type="match status" value="1"/>
</dbReference>
<evidence type="ECO:0000256" key="14">
    <source>
        <dbReference type="PROSITE-ProRule" id="PRU01360"/>
    </source>
</evidence>
<accession>A0AAW6RK84</accession>
<dbReference type="Gene3D" id="2.170.130.10">
    <property type="entry name" value="TonB-dependent receptor, plug domain"/>
    <property type="match status" value="1"/>
</dbReference>
<evidence type="ECO:0000256" key="3">
    <source>
        <dbReference type="ARBA" id="ARBA00022448"/>
    </source>
</evidence>
<keyword evidence="8" id="KW-0408">Iron</keyword>
<evidence type="ECO:0000256" key="17">
    <source>
        <dbReference type="SAM" id="SignalP"/>
    </source>
</evidence>
<gene>
    <name evidence="20" type="ORF">QB898_04240</name>
</gene>
<evidence type="ECO:0000259" key="18">
    <source>
        <dbReference type="Pfam" id="PF00593"/>
    </source>
</evidence>
<feature type="domain" description="TonB-dependent receptor-like beta-barrel" evidence="18">
    <location>
        <begin position="260"/>
        <end position="714"/>
    </location>
</feature>
<name>A0AAW6RK84_9BURK</name>
<dbReference type="AlphaFoldDB" id="A0AAW6RK84"/>
<dbReference type="PROSITE" id="PS52016">
    <property type="entry name" value="TONB_DEPENDENT_REC_3"/>
    <property type="match status" value="1"/>
</dbReference>
<dbReference type="InterPro" id="IPR010105">
    <property type="entry name" value="TonB_sidphr_rcpt"/>
</dbReference>
<evidence type="ECO:0000256" key="6">
    <source>
        <dbReference type="ARBA" id="ARBA00022692"/>
    </source>
</evidence>
<keyword evidence="11 14" id="KW-0472">Membrane</keyword>
<proteinExistence type="inferred from homology"/>
<dbReference type="PANTHER" id="PTHR32552:SF68">
    <property type="entry name" value="FERRICHROME OUTER MEMBRANE TRANSPORTER_PHAGE RECEPTOR"/>
    <property type="match status" value="1"/>
</dbReference>
<evidence type="ECO:0000256" key="7">
    <source>
        <dbReference type="ARBA" id="ARBA00022729"/>
    </source>
</evidence>
<keyword evidence="9" id="KW-0406">Ion transport</keyword>
<dbReference type="GO" id="GO:0009279">
    <property type="term" value="C:cell outer membrane"/>
    <property type="evidence" value="ECO:0007669"/>
    <property type="project" value="UniProtKB-SubCell"/>
</dbReference>
<dbReference type="Gene3D" id="2.40.170.20">
    <property type="entry name" value="TonB-dependent receptor, beta-barrel domain"/>
    <property type="match status" value="1"/>
</dbReference>
<dbReference type="InterPro" id="IPR012910">
    <property type="entry name" value="Plug_dom"/>
</dbReference>
<dbReference type="GO" id="GO:0015891">
    <property type="term" value="P:siderophore transport"/>
    <property type="evidence" value="ECO:0007669"/>
    <property type="project" value="InterPro"/>
</dbReference>
<feature type="region of interest" description="Disordered" evidence="16">
    <location>
        <begin position="53"/>
        <end position="75"/>
    </location>
</feature>
<dbReference type="InterPro" id="IPR039426">
    <property type="entry name" value="TonB-dep_rcpt-like"/>
</dbReference>
<dbReference type="SUPFAM" id="SSF56935">
    <property type="entry name" value="Porins"/>
    <property type="match status" value="1"/>
</dbReference>
<evidence type="ECO:0000256" key="13">
    <source>
        <dbReference type="ARBA" id="ARBA00023237"/>
    </source>
</evidence>
<dbReference type="RefSeq" id="WP_279523928.1">
    <property type="nucleotide sequence ID" value="NZ_JARVII010000005.1"/>
</dbReference>
<evidence type="ECO:0000256" key="5">
    <source>
        <dbReference type="ARBA" id="ARBA00022496"/>
    </source>
</evidence>
<dbReference type="GO" id="GO:0038023">
    <property type="term" value="F:signaling receptor activity"/>
    <property type="evidence" value="ECO:0007669"/>
    <property type="project" value="InterPro"/>
</dbReference>
<evidence type="ECO:0000256" key="1">
    <source>
        <dbReference type="ARBA" id="ARBA00004571"/>
    </source>
</evidence>
<dbReference type="InterPro" id="IPR036942">
    <property type="entry name" value="Beta-barrel_TonB_sf"/>
</dbReference>
<evidence type="ECO:0000256" key="8">
    <source>
        <dbReference type="ARBA" id="ARBA00023004"/>
    </source>
</evidence>
<feature type="domain" description="TonB-dependent receptor plug" evidence="19">
    <location>
        <begin position="80"/>
        <end position="185"/>
    </location>
</feature>
<evidence type="ECO:0000313" key="20">
    <source>
        <dbReference type="EMBL" id="MDG9698936.1"/>
    </source>
</evidence>
<sequence>MHAPAIQGRFLLLSCAAALAWPAASAADAAAPAGGAASDRHATLDAVIVRERPGGAEYDDGPNGRLPRQAASATKTRTPLLETPQSVSVLTQADLQASGAVTLGQALAYSPGLHAMPGGGNDSSRYDFFSLRGQTYNGALFLDGMRASFGVGNLSLPQFDPWLLERVEVLRGPGSMLYGQSLPGGLVNALSKRPQAKAHRQASVTLGNWQRRELRLDAGGAAGDGSGRFTWRLAALGRAQNNQIDHVSSRRLALAPSLRWQIGPQTALTLLASYQRDPRGGYYGGLPAQGVLSPLPNGGYVPRRFFVGDPAFSHFSRTQTTLGYDFEHALGAGWTLRHALRRITSQAAVQGLAAAALVPPDMLARTALHAGSRTQALMADTAIEGQARTGPVAHRLLLGLDHMQSRLTQQMGFSFAGVPPLRIRNPVYGLAVAAPASPATAHLWAETLDHARQTGFYVQDQMRHGPFALTLGGRYDTARTRSQRASQLMGRAASAAIGQQDDAFTGRAALSWHITPQWVAYASHATSFLPQAGLMADGQGYRPLRARQWEAGLKYASEDGRLQLAAAAFSIQQKNALTPDADPTHMCMSATGPGPCMTQSGRQRTRGLELEGRAALAQATHIHASLTWLAPQITASNGADLGKRPVNIPRATAALWAERAFTPRLRLGLGVRHTGSAWADAANTLRVPGHTLLDAAAHYAISPHLTLSVRAANLANRRFAACSSASYCNWGQARAISAELDYQW</sequence>
<dbReference type="NCBIfam" id="TIGR01783">
    <property type="entry name" value="TonB-siderophor"/>
    <property type="match status" value="1"/>
</dbReference>
<dbReference type="GO" id="GO:0015344">
    <property type="term" value="F:siderophore uptake transmembrane transporter activity"/>
    <property type="evidence" value="ECO:0007669"/>
    <property type="project" value="TreeGrafter"/>
</dbReference>
<protein>
    <submittedName>
        <fullName evidence="20">TonB-dependent siderophore receptor</fullName>
    </submittedName>
</protein>
<feature type="signal peptide" evidence="17">
    <location>
        <begin position="1"/>
        <end position="26"/>
    </location>
</feature>
<dbReference type="InterPro" id="IPR000531">
    <property type="entry name" value="Beta-barrel_TonB"/>
</dbReference>
<evidence type="ECO:0000256" key="16">
    <source>
        <dbReference type="SAM" id="MobiDB-lite"/>
    </source>
</evidence>
<dbReference type="EMBL" id="JARVII010000005">
    <property type="protein sequence ID" value="MDG9698936.1"/>
    <property type="molecule type" value="Genomic_DNA"/>
</dbReference>
<keyword evidence="4 14" id="KW-1134">Transmembrane beta strand</keyword>
<evidence type="ECO:0000259" key="19">
    <source>
        <dbReference type="Pfam" id="PF07715"/>
    </source>
</evidence>
<dbReference type="InterPro" id="IPR037066">
    <property type="entry name" value="Plug_dom_sf"/>
</dbReference>
<evidence type="ECO:0000256" key="4">
    <source>
        <dbReference type="ARBA" id="ARBA00022452"/>
    </source>
</evidence>
<keyword evidence="13 14" id="KW-0998">Cell outer membrane</keyword>
<reference evidence="20 21" key="1">
    <citation type="submission" date="2023-04" db="EMBL/GenBank/DDBJ databases">
        <title>Ottowia paracancer sp. nov., isolated from human stomach.</title>
        <authorList>
            <person name="Song Y."/>
        </authorList>
    </citation>
    <scope>NUCLEOTIDE SEQUENCE [LARGE SCALE GENOMIC DNA]</scope>
    <source>
        <strain evidence="20 21">10c7w1</strain>
    </source>
</reference>
<evidence type="ECO:0000256" key="15">
    <source>
        <dbReference type="RuleBase" id="RU003357"/>
    </source>
</evidence>
<evidence type="ECO:0000256" key="2">
    <source>
        <dbReference type="ARBA" id="ARBA00009810"/>
    </source>
</evidence>
<keyword evidence="7 17" id="KW-0732">Signal</keyword>
<organism evidence="20 21">
    <name type="scientific">Ottowia cancrivicina</name>
    <dbReference type="NCBI Taxonomy" id="3040346"/>
    <lineage>
        <taxon>Bacteria</taxon>
        <taxon>Pseudomonadati</taxon>
        <taxon>Pseudomonadota</taxon>
        <taxon>Betaproteobacteria</taxon>
        <taxon>Burkholderiales</taxon>
        <taxon>Comamonadaceae</taxon>
        <taxon>Ottowia</taxon>
    </lineage>
</organism>
<feature type="chain" id="PRO_5044014957" evidence="17">
    <location>
        <begin position="27"/>
        <end position="744"/>
    </location>
</feature>
<dbReference type="Pfam" id="PF00593">
    <property type="entry name" value="TonB_dep_Rec_b-barrel"/>
    <property type="match status" value="1"/>
</dbReference>
<dbReference type="PANTHER" id="PTHR32552">
    <property type="entry name" value="FERRICHROME IRON RECEPTOR-RELATED"/>
    <property type="match status" value="1"/>
</dbReference>